<evidence type="ECO:0000313" key="1">
    <source>
        <dbReference type="EMBL" id="KAI5677650.1"/>
    </source>
</evidence>
<accession>A0ACC0BYC3</accession>
<name>A0ACC0BYC3_CATRO</name>
<comment type="caution">
    <text evidence="1">The sequence shown here is derived from an EMBL/GenBank/DDBJ whole genome shotgun (WGS) entry which is preliminary data.</text>
</comment>
<keyword evidence="2" id="KW-1185">Reference proteome</keyword>
<dbReference type="Proteomes" id="UP001060085">
    <property type="component" value="Linkage Group LG02"/>
</dbReference>
<sequence length="165" mass="19248">MIVRWKDPILFKFFLDLCLKEVNKKNFSGGSLEKEAWERIRLTIEKELHIELMQKQLKNQWDYLKRKYNVWIKIVGKTGNSHWDSVSNTINWTNEQWNDYIKHSFVPTVDPPQPEGFIISSFVPRIAVVVEAALRSFGAWSVFLGFKQLIRFLLLTTASDSAATA</sequence>
<reference evidence="2" key="1">
    <citation type="journal article" date="2023" name="Nat. Plants">
        <title>Single-cell RNA sequencing provides a high-resolution roadmap for understanding the multicellular compartmentation of specialized metabolism.</title>
        <authorList>
            <person name="Sun S."/>
            <person name="Shen X."/>
            <person name="Li Y."/>
            <person name="Li Y."/>
            <person name="Wang S."/>
            <person name="Li R."/>
            <person name="Zhang H."/>
            <person name="Shen G."/>
            <person name="Guo B."/>
            <person name="Wei J."/>
            <person name="Xu J."/>
            <person name="St-Pierre B."/>
            <person name="Chen S."/>
            <person name="Sun C."/>
        </authorList>
    </citation>
    <scope>NUCLEOTIDE SEQUENCE [LARGE SCALE GENOMIC DNA]</scope>
</reference>
<dbReference type="EMBL" id="CM044702">
    <property type="protein sequence ID" value="KAI5677650.1"/>
    <property type="molecule type" value="Genomic_DNA"/>
</dbReference>
<gene>
    <name evidence="1" type="ORF">M9H77_08600</name>
</gene>
<evidence type="ECO:0000313" key="2">
    <source>
        <dbReference type="Proteomes" id="UP001060085"/>
    </source>
</evidence>
<protein>
    <submittedName>
        <fullName evidence="1">Uncharacterized protein</fullName>
    </submittedName>
</protein>
<organism evidence="1 2">
    <name type="scientific">Catharanthus roseus</name>
    <name type="common">Madagascar periwinkle</name>
    <name type="synonym">Vinca rosea</name>
    <dbReference type="NCBI Taxonomy" id="4058"/>
    <lineage>
        <taxon>Eukaryota</taxon>
        <taxon>Viridiplantae</taxon>
        <taxon>Streptophyta</taxon>
        <taxon>Embryophyta</taxon>
        <taxon>Tracheophyta</taxon>
        <taxon>Spermatophyta</taxon>
        <taxon>Magnoliopsida</taxon>
        <taxon>eudicotyledons</taxon>
        <taxon>Gunneridae</taxon>
        <taxon>Pentapetalae</taxon>
        <taxon>asterids</taxon>
        <taxon>lamiids</taxon>
        <taxon>Gentianales</taxon>
        <taxon>Apocynaceae</taxon>
        <taxon>Rauvolfioideae</taxon>
        <taxon>Vinceae</taxon>
        <taxon>Catharanthinae</taxon>
        <taxon>Catharanthus</taxon>
    </lineage>
</organism>
<proteinExistence type="predicted"/>